<protein>
    <recommendedName>
        <fullName evidence="4">DUF11 domain-containing protein</fullName>
    </recommendedName>
</protein>
<evidence type="ECO:0008006" key="4">
    <source>
        <dbReference type="Google" id="ProtNLM"/>
    </source>
</evidence>
<organism evidence="2 3">
    <name type="scientific">Candidatus Spechtbacteria bacterium RIFCSPLOWO2_12_FULL_38_22</name>
    <dbReference type="NCBI Taxonomy" id="1802165"/>
    <lineage>
        <taxon>Bacteria</taxon>
        <taxon>Candidatus Spechtiibacteriota</taxon>
    </lineage>
</organism>
<dbReference type="EMBL" id="MHOK01000021">
    <property type="protein sequence ID" value="OGZ61547.1"/>
    <property type="molecule type" value="Genomic_DNA"/>
</dbReference>
<keyword evidence="1" id="KW-0812">Transmembrane</keyword>
<gene>
    <name evidence="2" type="ORF">A3F94_00195</name>
</gene>
<proteinExistence type="predicted"/>
<dbReference type="AlphaFoldDB" id="A0A1G2HGD0"/>
<evidence type="ECO:0000313" key="3">
    <source>
        <dbReference type="Proteomes" id="UP000176770"/>
    </source>
</evidence>
<keyword evidence="1" id="KW-1133">Transmembrane helix</keyword>
<sequence length="532" mass="58396">MKIRKKLKAWHLMPLSILALISLAIFVWFGRGDFSTKEVKVSIDGPTQVENGQLETFFAVIKNNSGKALLDVNLFIEIPSAFSLDNKDGGPESSIARIGAGEEYRVEFSLVASSDKSKENIRIRADYSPEGVSARFVSVATAEVIIGKLDVSMIFDLPNSIYSQQEVRGTIHIVPNSDIDTSPIYLKLNFPENFKLQDTNQDFDYETVWKLGNLREGDNIKREFLGIPQGSESSYSFNIQLGKLEGVTFLPLNSVEKIVEVSKSPIFLSQQVEGPPDNMIQAGDKIVIRVSYTNKSEQALEDVVVSAMISRDLIDTSSITASGATIDRNTGIIQWDKNTISNLRFVDIDEGGEFLASFNVKDNLVPANVNDTEKVVTIETKIKSQEDDLSLGGTILQADNKLTISITTDLKLDQDVVSVGQGEYVVHWGLSNTLNKAKSVQVEAVLPAYVKWIGDVAPSNENIQFISSSNTVIWNVGSVDVGMGSIFSPREAEFKIGLSGSDGSDILEQTKLTGIDEFTGAFLEQDIGQVNR</sequence>
<keyword evidence="1" id="KW-0472">Membrane</keyword>
<feature type="transmembrane region" description="Helical" evidence="1">
    <location>
        <begin position="12"/>
        <end position="30"/>
    </location>
</feature>
<dbReference type="Proteomes" id="UP000176770">
    <property type="component" value="Unassembled WGS sequence"/>
</dbReference>
<evidence type="ECO:0000313" key="2">
    <source>
        <dbReference type="EMBL" id="OGZ61547.1"/>
    </source>
</evidence>
<evidence type="ECO:0000256" key="1">
    <source>
        <dbReference type="SAM" id="Phobius"/>
    </source>
</evidence>
<dbReference type="STRING" id="1802165.A3F94_00195"/>
<accession>A0A1G2HGD0</accession>
<name>A0A1G2HGD0_9BACT</name>
<reference evidence="2 3" key="1">
    <citation type="journal article" date="2016" name="Nat. Commun.">
        <title>Thousands of microbial genomes shed light on interconnected biogeochemical processes in an aquifer system.</title>
        <authorList>
            <person name="Anantharaman K."/>
            <person name="Brown C.T."/>
            <person name="Hug L.A."/>
            <person name="Sharon I."/>
            <person name="Castelle C.J."/>
            <person name="Probst A.J."/>
            <person name="Thomas B.C."/>
            <person name="Singh A."/>
            <person name="Wilkins M.J."/>
            <person name="Karaoz U."/>
            <person name="Brodie E.L."/>
            <person name="Williams K.H."/>
            <person name="Hubbard S.S."/>
            <person name="Banfield J.F."/>
        </authorList>
    </citation>
    <scope>NUCLEOTIDE SEQUENCE [LARGE SCALE GENOMIC DNA]</scope>
</reference>
<comment type="caution">
    <text evidence="2">The sequence shown here is derived from an EMBL/GenBank/DDBJ whole genome shotgun (WGS) entry which is preliminary data.</text>
</comment>